<name>A0A0D8J259_9FIRM</name>
<dbReference type="Proteomes" id="UP000032483">
    <property type="component" value="Unassembled WGS sequence"/>
</dbReference>
<evidence type="ECO:0000313" key="5">
    <source>
        <dbReference type="Proteomes" id="UP000449193"/>
    </source>
</evidence>
<dbReference type="SUPFAM" id="SSF55729">
    <property type="entry name" value="Acyl-CoA N-acyltransferases (Nat)"/>
    <property type="match status" value="1"/>
</dbReference>
<organism evidence="2 4">
    <name type="scientific">Ruthenibacterium lactatiformans</name>
    <dbReference type="NCBI Taxonomy" id="1550024"/>
    <lineage>
        <taxon>Bacteria</taxon>
        <taxon>Bacillati</taxon>
        <taxon>Bacillota</taxon>
        <taxon>Clostridia</taxon>
        <taxon>Eubacteriales</taxon>
        <taxon>Oscillospiraceae</taxon>
        <taxon>Ruthenibacterium</taxon>
    </lineage>
</organism>
<comment type="caution">
    <text evidence="2">The sequence shown here is derived from an EMBL/GenBank/DDBJ whole genome shotgun (WGS) entry which is preliminary data.</text>
</comment>
<evidence type="ECO:0000313" key="4">
    <source>
        <dbReference type="Proteomes" id="UP000032483"/>
    </source>
</evidence>
<evidence type="ECO:0000259" key="1">
    <source>
        <dbReference type="PROSITE" id="PS51186"/>
    </source>
</evidence>
<proteinExistence type="predicted"/>
<sequence length="162" mass="18821">MERRYIFRRARPEDAGDIVRLYNSNPCFLERHLGCRAVDGTFVLQEWRQMKKEGFSTTVIADAQTGAAVGFIDCRDSEPVYLSLFLLDAALQGKGLGTELYREFEEMQRRRGRKGIRIDVVDDYEGNLVPFWKRRGFEEGEEITLEWGGKASRARVMYRDLI</sequence>
<evidence type="ECO:0000313" key="2">
    <source>
        <dbReference type="EMBL" id="KJF40997.1"/>
    </source>
</evidence>
<dbReference type="Pfam" id="PF13673">
    <property type="entry name" value="Acetyltransf_10"/>
    <property type="match status" value="1"/>
</dbReference>
<dbReference type="Gene3D" id="3.40.630.30">
    <property type="match status" value="1"/>
</dbReference>
<reference evidence="3 5" key="2">
    <citation type="journal article" date="2019" name="Nat. Med.">
        <title>A library of human gut bacterial isolates paired with longitudinal multiomics data enables mechanistic microbiome research.</title>
        <authorList>
            <person name="Poyet M."/>
            <person name="Groussin M."/>
            <person name="Gibbons S.M."/>
            <person name="Avila-Pacheco J."/>
            <person name="Jiang X."/>
            <person name="Kearney S.M."/>
            <person name="Perrotta A.R."/>
            <person name="Berdy B."/>
            <person name="Zhao S."/>
            <person name="Lieberman T.D."/>
            <person name="Swanson P.K."/>
            <person name="Smith M."/>
            <person name="Roesemann S."/>
            <person name="Alexander J.E."/>
            <person name="Rich S.A."/>
            <person name="Livny J."/>
            <person name="Vlamakis H."/>
            <person name="Clish C."/>
            <person name="Bullock K."/>
            <person name="Deik A."/>
            <person name="Scott J."/>
            <person name="Pierce K.A."/>
            <person name="Xavier R.J."/>
            <person name="Alm E.J."/>
        </authorList>
    </citation>
    <scope>NUCLEOTIDE SEQUENCE [LARGE SCALE GENOMIC DNA]</scope>
    <source>
        <strain evidence="3 5">BIOML-A7</strain>
    </source>
</reference>
<dbReference type="CDD" id="cd04301">
    <property type="entry name" value="NAT_SF"/>
    <property type="match status" value="1"/>
</dbReference>
<keyword evidence="3" id="KW-0808">Transferase</keyword>
<dbReference type="InterPro" id="IPR000182">
    <property type="entry name" value="GNAT_dom"/>
</dbReference>
<dbReference type="EMBL" id="WMZR01000006">
    <property type="protein sequence ID" value="MTS51212.1"/>
    <property type="molecule type" value="Genomic_DNA"/>
</dbReference>
<feature type="domain" description="N-acetyltransferase" evidence="1">
    <location>
        <begin position="5"/>
        <end position="162"/>
    </location>
</feature>
<dbReference type="GO" id="GO:0016747">
    <property type="term" value="F:acyltransferase activity, transferring groups other than amino-acyl groups"/>
    <property type="evidence" value="ECO:0007669"/>
    <property type="project" value="InterPro"/>
</dbReference>
<dbReference type="RefSeq" id="WP_050004654.1">
    <property type="nucleotide sequence ID" value="NZ_CAOJUJ010000004.1"/>
</dbReference>
<reference evidence="2" key="1">
    <citation type="submission" date="2015-02" db="EMBL/GenBank/DDBJ databases">
        <title>A novel member of the family Ruminococcaceae isolated from human feces.</title>
        <authorList>
            <person name="Shkoporov A.N."/>
            <person name="Chaplin A.V."/>
            <person name="Motuzova O.V."/>
            <person name="Kafarskaia L.I."/>
            <person name="Khokhlova E.V."/>
            <person name="Efimov B.A."/>
        </authorList>
    </citation>
    <scope>NUCLEOTIDE SEQUENCE [LARGE SCALE GENOMIC DNA]</scope>
    <source>
        <strain evidence="2">585-1</strain>
    </source>
</reference>
<protein>
    <submittedName>
        <fullName evidence="3">GNAT family N-acetyltransferase</fullName>
    </submittedName>
</protein>
<dbReference type="GeneID" id="42855816"/>
<dbReference type="EMBL" id="JXXK01000003">
    <property type="protein sequence ID" value="KJF40997.1"/>
    <property type="molecule type" value="Genomic_DNA"/>
</dbReference>
<gene>
    <name evidence="3" type="ORF">GMD52_06640</name>
    <name evidence="2" type="ORF">TQ39_04100</name>
</gene>
<keyword evidence="4" id="KW-1185">Reference proteome</keyword>
<evidence type="ECO:0000313" key="3">
    <source>
        <dbReference type="EMBL" id="MTS51212.1"/>
    </source>
</evidence>
<dbReference type="AlphaFoldDB" id="A0A0D8J259"/>
<dbReference type="Proteomes" id="UP000449193">
    <property type="component" value="Unassembled WGS sequence"/>
</dbReference>
<dbReference type="PROSITE" id="PS51186">
    <property type="entry name" value="GNAT"/>
    <property type="match status" value="1"/>
</dbReference>
<dbReference type="InterPro" id="IPR016181">
    <property type="entry name" value="Acyl_CoA_acyltransferase"/>
</dbReference>
<accession>A0A0D8J259</accession>